<protein>
    <submittedName>
        <fullName evidence="2">Uncharacterized protein</fullName>
    </submittedName>
</protein>
<dbReference type="EMBL" id="LS974617">
    <property type="protein sequence ID" value="CAG7887831.1"/>
    <property type="molecule type" value="Genomic_DNA"/>
</dbReference>
<dbReference type="AlphaFoldDB" id="A0A8D9LV08"/>
<feature type="transmembrane region" description="Helical" evidence="1">
    <location>
        <begin position="21"/>
        <end position="39"/>
    </location>
</feature>
<proteinExistence type="predicted"/>
<dbReference type="Proteomes" id="UP000694005">
    <property type="component" value="Chromosome A01"/>
</dbReference>
<dbReference type="Gramene" id="A01p19070.2_BraZ1">
    <property type="protein sequence ID" value="A01p19070.2_BraZ1.CDS.1"/>
    <property type="gene ID" value="A01g19070.2_BraZ1"/>
</dbReference>
<sequence>MDVGELEIEKELVHKKLPTKLFVGLITLYILLSVLNQRQDSELYDWKKL</sequence>
<keyword evidence="1" id="KW-0812">Transmembrane</keyword>
<name>A0A8D9LV08_BRACM</name>
<evidence type="ECO:0000313" key="3">
    <source>
        <dbReference type="Proteomes" id="UP000694005"/>
    </source>
</evidence>
<gene>
    <name evidence="2" type="ORF">BRAPAZ1V2_A01P19070.2</name>
</gene>
<reference evidence="2 3" key="1">
    <citation type="submission" date="2021-07" db="EMBL/GenBank/DDBJ databases">
        <authorList>
            <consortium name="Genoscope - CEA"/>
            <person name="William W."/>
        </authorList>
    </citation>
    <scope>NUCLEOTIDE SEQUENCE [LARGE SCALE GENOMIC DNA]</scope>
</reference>
<evidence type="ECO:0000256" key="1">
    <source>
        <dbReference type="SAM" id="Phobius"/>
    </source>
</evidence>
<keyword evidence="1" id="KW-0472">Membrane</keyword>
<keyword evidence="1" id="KW-1133">Transmembrane helix</keyword>
<accession>A0A8D9LV08</accession>
<organism evidence="2 3">
    <name type="scientific">Brassica campestris</name>
    <name type="common">Field mustard</name>
    <dbReference type="NCBI Taxonomy" id="3711"/>
    <lineage>
        <taxon>Eukaryota</taxon>
        <taxon>Viridiplantae</taxon>
        <taxon>Streptophyta</taxon>
        <taxon>Embryophyta</taxon>
        <taxon>Tracheophyta</taxon>
        <taxon>Spermatophyta</taxon>
        <taxon>Magnoliopsida</taxon>
        <taxon>eudicotyledons</taxon>
        <taxon>Gunneridae</taxon>
        <taxon>Pentapetalae</taxon>
        <taxon>rosids</taxon>
        <taxon>malvids</taxon>
        <taxon>Brassicales</taxon>
        <taxon>Brassicaceae</taxon>
        <taxon>Brassiceae</taxon>
        <taxon>Brassica</taxon>
    </lineage>
</organism>
<evidence type="ECO:0000313" key="2">
    <source>
        <dbReference type="EMBL" id="CAG7887831.1"/>
    </source>
</evidence>